<dbReference type="InterPro" id="IPR013087">
    <property type="entry name" value="Znf_C2H2_type"/>
</dbReference>
<dbReference type="GO" id="GO:0002682">
    <property type="term" value="P:regulation of immune system process"/>
    <property type="evidence" value="ECO:0007669"/>
    <property type="project" value="TreeGrafter"/>
</dbReference>
<evidence type="ECO:0000256" key="7">
    <source>
        <dbReference type="ARBA" id="ARBA00023242"/>
    </source>
</evidence>
<evidence type="ECO:0000256" key="4">
    <source>
        <dbReference type="ARBA" id="ARBA00022833"/>
    </source>
</evidence>
<dbReference type="PANTHER" id="PTHR24399">
    <property type="entry name" value="ZINC FINGER AND BTB DOMAIN-CONTAINING"/>
    <property type="match status" value="1"/>
</dbReference>
<evidence type="ECO:0000313" key="10">
    <source>
        <dbReference type="EMBL" id="GIY85968.1"/>
    </source>
</evidence>
<evidence type="ECO:0000256" key="1">
    <source>
        <dbReference type="ARBA" id="ARBA00004123"/>
    </source>
</evidence>
<evidence type="ECO:0000259" key="9">
    <source>
        <dbReference type="PROSITE" id="PS50157"/>
    </source>
</evidence>
<feature type="domain" description="C2H2-type" evidence="9">
    <location>
        <begin position="349"/>
        <end position="368"/>
    </location>
</feature>
<evidence type="ECO:0000256" key="2">
    <source>
        <dbReference type="ARBA" id="ARBA00022723"/>
    </source>
</evidence>
<evidence type="ECO:0000256" key="8">
    <source>
        <dbReference type="PROSITE-ProRule" id="PRU00042"/>
    </source>
</evidence>
<dbReference type="GO" id="GO:0001817">
    <property type="term" value="P:regulation of cytokine production"/>
    <property type="evidence" value="ECO:0007669"/>
    <property type="project" value="TreeGrafter"/>
</dbReference>
<reference evidence="10 11" key="1">
    <citation type="submission" date="2021-06" db="EMBL/GenBank/DDBJ databases">
        <title>Caerostris extrusa draft genome.</title>
        <authorList>
            <person name="Kono N."/>
            <person name="Arakawa K."/>
        </authorList>
    </citation>
    <scope>NUCLEOTIDE SEQUENCE [LARGE SCALE GENOMIC DNA]</scope>
</reference>
<keyword evidence="3" id="KW-0677">Repeat</keyword>
<dbReference type="PROSITE" id="PS50157">
    <property type="entry name" value="ZINC_FINGER_C2H2_2"/>
    <property type="match status" value="1"/>
</dbReference>
<dbReference type="GO" id="GO:0008270">
    <property type="term" value="F:zinc ion binding"/>
    <property type="evidence" value="ECO:0007669"/>
    <property type="project" value="UniProtKB-KW"/>
</dbReference>
<dbReference type="InterPro" id="IPR036236">
    <property type="entry name" value="Znf_C2H2_sf"/>
</dbReference>
<evidence type="ECO:0000256" key="6">
    <source>
        <dbReference type="ARBA" id="ARBA00023163"/>
    </source>
</evidence>
<evidence type="ECO:0000256" key="5">
    <source>
        <dbReference type="ARBA" id="ARBA00023015"/>
    </source>
</evidence>
<keyword evidence="2" id="KW-0479">Metal-binding</keyword>
<dbReference type="Gene3D" id="3.30.160.60">
    <property type="entry name" value="Classic Zinc Finger"/>
    <property type="match status" value="2"/>
</dbReference>
<dbReference type="GO" id="GO:0000978">
    <property type="term" value="F:RNA polymerase II cis-regulatory region sequence-specific DNA binding"/>
    <property type="evidence" value="ECO:0007669"/>
    <property type="project" value="TreeGrafter"/>
</dbReference>
<comment type="subcellular location">
    <subcellularLocation>
        <location evidence="1">Nucleus</location>
    </subcellularLocation>
</comment>
<dbReference type="SUPFAM" id="SSF57667">
    <property type="entry name" value="beta-beta-alpha zinc fingers"/>
    <property type="match status" value="2"/>
</dbReference>
<dbReference type="AlphaFoldDB" id="A0AAV4WWR4"/>
<keyword evidence="11" id="KW-1185">Reference proteome</keyword>
<accession>A0AAV4WWR4</accession>
<keyword evidence="5" id="KW-0805">Transcription regulation</keyword>
<name>A0AAV4WWR4_CAEEX</name>
<protein>
    <recommendedName>
        <fullName evidence="9">C2H2-type domain-containing protein</fullName>
    </recommendedName>
</protein>
<proteinExistence type="predicted"/>
<keyword evidence="8" id="KW-0863">Zinc-finger</keyword>
<keyword evidence="7" id="KW-0539">Nucleus</keyword>
<keyword evidence="6" id="KW-0804">Transcription</keyword>
<evidence type="ECO:0000313" key="11">
    <source>
        <dbReference type="Proteomes" id="UP001054945"/>
    </source>
</evidence>
<evidence type="ECO:0000256" key="3">
    <source>
        <dbReference type="ARBA" id="ARBA00022737"/>
    </source>
</evidence>
<dbReference type="Proteomes" id="UP001054945">
    <property type="component" value="Unassembled WGS sequence"/>
</dbReference>
<dbReference type="PANTHER" id="PTHR24399:SF54">
    <property type="entry name" value="GASTRULA ZINC FINGER PROTEIN XLCGF26.1-LIKE-RELATED"/>
    <property type="match status" value="1"/>
</dbReference>
<sequence length="387" mass="44048">MEITKCEFCNSYIANFEVHDCVRFGNQYRQTSATLPQRSSGNLDEDIELITAEEMEDEARWPSMNQGNSSNQQSFLFDMHQQTDFEEIAAAEMYSRYDVSNPDQYNPVFSDFHFPSKPSVEENEYKSVNFQQSSEQSKLQGIVENNPTNNKCTDRIADSVFCAWKSNESKRHYFGSGIINNTGLYTSENSSSGSSEIQKACNFPPTTIANDSNSTHKKHSEDKILSKYINSYKDMDTPSENTRKPLDNCGKDRNTFLPSEQEFAEPSHTVARPYSCCFCDKTYVNNSSLKRQSELTLAKLYPCTECSKSLSKLRDHSAPTLGEMQQMLFSPFTSAPTLVKNHVRNAASAYIRHSHLRDHLRTHTGEKPFQCTKCDKCFFAIPIFKSA</sequence>
<dbReference type="GO" id="GO:0005654">
    <property type="term" value="C:nucleoplasm"/>
    <property type="evidence" value="ECO:0007669"/>
    <property type="project" value="TreeGrafter"/>
</dbReference>
<gene>
    <name evidence="10" type="ORF">CEXT_241351</name>
</gene>
<dbReference type="EMBL" id="BPLR01016721">
    <property type="protein sequence ID" value="GIY85968.1"/>
    <property type="molecule type" value="Genomic_DNA"/>
</dbReference>
<dbReference type="GO" id="GO:0001227">
    <property type="term" value="F:DNA-binding transcription repressor activity, RNA polymerase II-specific"/>
    <property type="evidence" value="ECO:0007669"/>
    <property type="project" value="TreeGrafter"/>
</dbReference>
<comment type="caution">
    <text evidence="10">The sequence shown here is derived from an EMBL/GenBank/DDBJ whole genome shotgun (WGS) entry which is preliminary data.</text>
</comment>
<keyword evidence="4" id="KW-0862">Zinc</keyword>
<organism evidence="10 11">
    <name type="scientific">Caerostris extrusa</name>
    <name type="common">Bark spider</name>
    <name type="synonym">Caerostris bankana</name>
    <dbReference type="NCBI Taxonomy" id="172846"/>
    <lineage>
        <taxon>Eukaryota</taxon>
        <taxon>Metazoa</taxon>
        <taxon>Ecdysozoa</taxon>
        <taxon>Arthropoda</taxon>
        <taxon>Chelicerata</taxon>
        <taxon>Arachnida</taxon>
        <taxon>Araneae</taxon>
        <taxon>Araneomorphae</taxon>
        <taxon>Entelegynae</taxon>
        <taxon>Araneoidea</taxon>
        <taxon>Araneidae</taxon>
        <taxon>Caerostris</taxon>
    </lineage>
</organism>